<accession>A0A5D3WP51</accession>
<keyword evidence="2 4" id="KW-0472">Membrane</keyword>
<dbReference type="InterPro" id="IPR050330">
    <property type="entry name" value="Bact_OuterMem_StrucFunc"/>
</dbReference>
<dbReference type="InterPro" id="IPR006665">
    <property type="entry name" value="OmpA-like"/>
</dbReference>
<dbReference type="Gene3D" id="3.30.1330.60">
    <property type="entry name" value="OmpA-like domain"/>
    <property type="match status" value="1"/>
</dbReference>
<dbReference type="InterPro" id="IPR006664">
    <property type="entry name" value="OMP_bac"/>
</dbReference>
<comment type="caution">
    <text evidence="6">The sequence shown here is derived from an EMBL/GenBank/DDBJ whole genome shotgun (WGS) entry which is preliminary data.</text>
</comment>
<evidence type="ECO:0000256" key="2">
    <source>
        <dbReference type="ARBA" id="ARBA00023136"/>
    </source>
</evidence>
<evidence type="ECO:0000259" key="5">
    <source>
        <dbReference type="PROSITE" id="PS51123"/>
    </source>
</evidence>
<dbReference type="GO" id="GO:0009279">
    <property type="term" value="C:cell outer membrane"/>
    <property type="evidence" value="ECO:0007669"/>
    <property type="project" value="UniProtKB-SubCell"/>
</dbReference>
<evidence type="ECO:0000313" key="6">
    <source>
        <dbReference type="EMBL" id="TYP00332.1"/>
    </source>
</evidence>
<evidence type="ECO:0000313" key="7">
    <source>
        <dbReference type="Proteomes" id="UP000324159"/>
    </source>
</evidence>
<name>A0A5D3WP51_9BACT</name>
<dbReference type="PRINTS" id="PR01021">
    <property type="entry name" value="OMPADOMAIN"/>
</dbReference>
<protein>
    <submittedName>
        <fullName evidence="6">OmpA family protein</fullName>
    </submittedName>
</protein>
<dbReference type="Pfam" id="PF00691">
    <property type="entry name" value="OmpA"/>
    <property type="match status" value="1"/>
</dbReference>
<gene>
    <name evidence="6" type="ORF">EDC39_101499</name>
</gene>
<dbReference type="RefSeq" id="WP_148894523.1">
    <property type="nucleotide sequence ID" value="NZ_VNIB01000001.1"/>
</dbReference>
<dbReference type="AlphaFoldDB" id="A0A5D3WP51"/>
<feature type="domain" description="OmpA-like" evidence="5">
    <location>
        <begin position="35"/>
        <end position="149"/>
    </location>
</feature>
<proteinExistence type="predicted"/>
<dbReference type="EMBL" id="VNIB01000001">
    <property type="protein sequence ID" value="TYP00332.1"/>
    <property type="molecule type" value="Genomic_DNA"/>
</dbReference>
<dbReference type="InterPro" id="IPR036737">
    <property type="entry name" value="OmpA-like_sf"/>
</dbReference>
<dbReference type="OrthoDB" id="5402439at2"/>
<comment type="subcellular location">
    <subcellularLocation>
        <location evidence="1">Cell outer membrane</location>
    </subcellularLocation>
</comment>
<keyword evidence="3" id="KW-0998">Cell outer membrane</keyword>
<evidence type="ECO:0000256" key="1">
    <source>
        <dbReference type="ARBA" id="ARBA00004442"/>
    </source>
</evidence>
<sequence length="167" mass="18942">MILQRLVIKFIQAGVAFLFLYAGLALAAGDIDFADFIGTRRVLATVHFAPGSSRLDAVGRQTLDQLVEELRRLSPDEKVVRIEGFASPEGTERTNVDLSMERATRVELYFRRHHKLPPTRYLVGIGVRAEGDMPPEKQRRVEIAVYDNVLHVDWDKADRIIIDGDRK</sequence>
<dbReference type="PROSITE" id="PS51123">
    <property type="entry name" value="OMPA_2"/>
    <property type="match status" value="1"/>
</dbReference>
<dbReference type="SUPFAM" id="SSF103088">
    <property type="entry name" value="OmpA-like"/>
    <property type="match status" value="1"/>
</dbReference>
<dbReference type="PANTHER" id="PTHR30329:SF21">
    <property type="entry name" value="LIPOPROTEIN YIAD-RELATED"/>
    <property type="match status" value="1"/>
</dbReference>
<dbReference type="Proteomes" id="UP000324159">
    <property type="component" value="Unassembled WGS sequence"/>
</dbReference>
<evidence type="ECO:0000256" key="4">
    <source>
        <dbReference type="PROSITE-ProRule" id="PRU00473"/>
    </source>
</evidence>
<dbReference type="PANTHER" id="PTHR30329">
    <property type="entry name" value="STATOR ELEMENT OF FLAGELLAR MOTOR COMPLEX"/>
    <property type="match status" value="1"/>
</dbReference>
<keyword evidence="7" id="KW-1185">Reference proteome</keyword>
<evidence type="ECO:0000256" key="3">
    <source>
        <dbReference type="ARBA" id="ARBA00023237"/>
    </source>
</evidence>
<organism evidence="6 7">
    <name type="scientific">Geothermobacter ehrlichii</name>
    <dbReference type="NCBI Taxonomy" id="213224"/>
    <lineage>
        <taxon>Bacteria</taxon>
        <taxon>Pseudomonadati</taxon>
        <taxon>Thermodesulfobacteriota</taxon>
        <taxon>Desulfuromonadia</taxon>
        <taxon>Desulfuromonadales</taxon>
        <taxon>Geothermobacteraceae</taxon>
        <taxon>Geothermobacter</taxon>
    </lineage>
</organism>
<reference evidence="6 7" key="1">
    <citation type="submission" date="2019-07" db="EMBL/GenBank/DDBJ databases">
        <title>Genomic Encyclopedia of Type Strains, Phase IV (KMG-IV): sequencing the most valuable type-strain genomes for metagenomic binning, comparative biology and taxonomic classification.</title>
        <authorList>
            <person name="Goeker M."/>
        </authorList>
    </citation>
    <scope>NUCLEOTIDE SEQUENCE [LARGE SCALE GENOMIC DNA]</scope>
    <source>
        <strain evidence="6 7">SS015</strain>
    </source>
</reference>